<evidence type="ECO:0000256" key="8">
    <source>
        <dbReference type="ARBA" id="ARBA00023288"/>
    </source>
</evidence>
<evidence type="ECO:0000256" key="2">
    <source>
        <dbReference type="ARBA" id="ARBA00009748"/>
    </source>
</evidence>
<keyword evidence="13" id="KW-1185">Reference proteome</keyword>
<evidence type="ECO:0000256" key="4">
    <source>
        <dbReference type="ARBA" id="ARBA00022622"/>
    </source>
</evidence>
<dbReference type="Proteomes" id="UP001443914">
    <property type="component" value="Unassembled WGS sequence"/>
</dbReference>
<dbReference type="InterPro" id="IPR000528">
    <property type="entry name" value="Plant_nsLTP"/>
</dbReference>
<keyword evidence="5 10" id="KW-0732">Signal</keyword>
<accession>A0AAW1GZT9</accession>
<comment type="subcellular location">
    <subcellularLocation>
        <location evidence="1">Cell membrane</location>
        <topology evidence="1">Lipid-anchor</topology>
        <topology evidence="1">GPI-anchor</topology>
    </subcellularLocation>
</comment>
<dbReference type="PANTHER" id="PTHR33044">
    <property type="entry name" value="BIFUNCTIONAL INHIBITOR/LIPID-TRANSFER PROTEIN/SEED STORAGE 2S ALBUMIN SUPERFAMILY PROTEIN-RELATED"/>
    <property type="match status" value="1"/>
</dbReference>
<keyword evidence="7" id="KW-0325">Glycoprotein</keyword>
<feature type="region of interest" description="Disordered" evidence="9">
    <location>
        <begin position="111"/>
        <end position="160"/>
    </location>
</feature>
<evidence type="ECO:0000256" key="9">
    <source>
        <dbReference type="SAM" id="MobiDB-lite"/>
    </source>
</evidence>
<evidence type="ECO:0000256" key="7">
    <source>
        <dbReference type="ARBA" id="ARBA00023180"/>
    </source>
</evidence>
<evidence type="ECO:0000256" key="1">
    <source>
        <dbReference type="ARBA" id="ARBA00004609"/>
    </source>
</evidence>
<feature type="compositionally biased region" description="Low complexity" evidence="9">
    <location>
        <begin position="118"/>
        <end position="132"/>
    </location>
</feature>
<proteinExistence type="inferred from homology"/>
<dbReference type="FunFam" id="1.10.110.10:FF:000001">
    <property type="entry name" value="Bifunctional inhibitor/lipid-transfer protein/seed storage 2S albumin superfamily protein"/>
    <property type="match status" value="1"/>
</dbReference>
<dbReference type="SUPFAM" id="SSF47699">
    <property type="entry name" value="Bifunctional inhibitor/lipid-transfer protein/seed storage 2S albumin"/>
    <property type="match status" value="1"/>
</dbReference>
<dbReference type="GO" id="GO:0005886">
    <property type="term" value="C:plasma membrane"/>
    <property type="evidence" value="ECO:0007669"/>
    <property type="project" value="UniProtKB-SubCell"/>
</dbReference>
<dbReference type="InterPro" id="IPR043325">
    <property type="entry name" value="LTSS"/>
</dbReference>
<gene>
    <name evidence="12" type="ORF">RND81_13G143200</name>
</gene>
<organism evidence="12 13">
    <name type="scientific">Saponaria officinalis</name>
    <name type="common">Common soapwort</name>
    <name type="synonym">Lychnis saponaria</name>
    <dbReference type="NCBI Taxonomy" id="3572"/>
    <lineage>
        <taxon>Eukaryota</taxon>
        <taxon>Viridiplantae</taxon>
        <taxon>Streptophyta</taxon>
        <taxon>Embryophyta</taxon>
        <taxon>Tracheophyta</taxon>
        <taxon>Spermatophyta</taxon>
        <taxon>Magnoliopsida</taxon>
        <taxon>eudicotyledons</taxon>
        <taxon>Gunneridae</taxon>
        <taxon>Pentapetalae</taxon>
        <taxon>Caryophyllales</taxon>
        <taxon>Caryophyllaceae</taxon>
        <taxon>Caryophylleae</taxon>
        <taxon>Saponaria</taxon>
    </lineage>
</organism>
<evidence type="ECO:0000313" key="12">
    <source>
        <dbReference type="EMBL" id="KAK9669610.1"/>
    </source>
</evidence>
<dbReference type="Gene3D" id="1.10.110.10">
    <property type="entry name" value="Plant lipid-transfer and hydrophobic proteins"/>
    <property type="match status" value="1"/>
</dbReference>
<dbReference type="InterPro" id="IPR016140">
    <property type="entry name" value="Bifunc_inhib/LTP/seed_store"/>
</dbReference>
<evidence type="ECO:0000256" key="3">
    <source>
        <dbReference type="ARBA" id="ARBA00022475"/>
    </source>
</evidence>
<evidence type="ECO:0000313" key="13">
    <source>
        <dbReference type="Proteomes" id="UP001443914"/>
    </source>
</evidence>
<keyword evidence="8" id="KW-0449">Lipoprotein</keyword>
<protein>
    <recommendedName>
        <fullName evidence="11">Bifunctional inhibitor/plant lipid transfer protein/seed storage helical domain-containing protein</fullName>
    </recommendedName>
</protein>
<evidence type="ECO:0000256" key="6">
    <source>
        <dbReference type="ARBA" id="ARBA00023157"/>
    </source>
</evidence>
<dbReference type="SMART" id="SM00499">
    <property type="entry name" value="AAI"/>
    <property type="match status" value="1"/>
</dbReference>
<dbReference type="Pfam" id="PF14368">
    <property type="entry name" value="LTP_2"/>
    <property type="match status" value="1"/>
</dbReference>
<reference evidence="12" key="1">
    <citation type="submission" date="2024-03" db="EMBL/GenBank/DDBJ databases">
        <title>WGS assembly of Saponaria officinalis var. Norfolk2.</title>
        <authorList>
            <person name="Jenkins J."/>
            <person name="Shu S."/>
            <person name="Grimwood J."/>
            <person name="Barry K."/>
            <person name="Goodstein D."/>
            <person name="Schmutz J."/>
            <person name="Leebens-Mack J."/>
            <person name="Osbourn A."/>
        </authorList>
    </citation>
    <scope>NUCLEOTIDE SEQUENCE [LARGE SCALE GENOMIC DNA]</scope>
    <source>
        <strain evidence="12">JIC</strain>
    </source>
</reference>
<name>A0AAW1GZT9_SAPOF</name>
<comment type="caution">
    <text evidence="12">The sequence shown here is derived from an EMBL/GenBank/DDBJ whole genome shotgun (WGS) entry which is preliminary data.</text>
</comment>
<evidence type="ECO:0000259" key="11">
    <source>
        <dbReference type="SMART" id="SM00499"/>
    </source>
</evidence>
<keyword evidence="3" id="KW-1003">Cell membrane</keyword>
<evidence type="ECO:0000256" key="5">
    <source>
        <dbReference type="ARBA" id="ARBA00022729"/>
    </source>
</evidence>
<comment type="similarity">
    <text evidence="2">Belongs to the plant LTP family.</text>
</comment>
<feature type="domain" description="Bifunctional inhibitor/plant lipid transfer protein/seed storage helical" evidence="11">
    <location>
        <begin position="32"/>
        <end position="110"/>
    </location>
</feature>
<dbReference type="GO" id="GO:0008289">
    <property type="term" value="F:lipid binding"/>
    <property type="evidence" value="ECO:0007669"/>
    <property type="project" value="InterPro"/>
</dbReference>
<dbReference type="GO" id="GO:0098552">
    <property type="term" value="C:side of membrane"/>
    <property type="evidence" value="ECO:0007669"/>
    <property type="project" value="UniProtKB-KW"/>
</dbReference>
<evidence type="ECO:0000256" key="10">
    <source>
        <dbReference type="SAM" id="SignalP"/>
    </source>
</evidence>
<feature type="signal peptide" evidence="10">
    <location>
        <begin position="1"/>
        <end position="28"/>
    </location>
</feature>
<dbReference type="EMBL" id="JBDFQZ010000013">
    <property type="protein sequence ID" value="KAK9669610.1"/>
    <property type="molecule type" value="Genomic_DNA"/>
</dbReference>
<dbReference type="GO" id="GO:0006869">
    <property type="term" value="P:lipid transport"/>
    <property type="evidence" value="ECO:0007669"/>
    <property type="project" value="InterPro"/>
</dbReference>
<keyword evidence="4" id="KW-0472">Membrane</keyword>
<sequence length="184" mass="18085">MSSSSKKSQLCIVLLILTISLKCDVVKCQSSCTSVLISMSSCLNYITGNSKTPAASCCSALANVVQSQPQCLCSALSSGAASSLGVAINQTRALELPKSCDVQTPPVSKCNGGGGGSTTAAGAAAPADSPTGVPDEQSDAPSDNFPSGAGSKTVPGSASDGSIVKSSISVLAFVVSSASILAVF</sequence>
<keyword evidence="4" id="KW-0336">GPI-anchor</keyword>
<dbReference type="CDD" id="cd00010">
    <property type="entry name" value="AAI_LTSS"/>
    <property type="match status" value="1"/>
</dbReference>
<keyword evidence="6" id="KW-1015">Disulfide bond</keyword>
<dbReference type="InterPro" id="IPR036312">
    <property type="entry name" value="Bifun_inhib/LTP/seed_sf"/>
</dbReference>
<dbReference type="PRINTS" id="PR00382">
    <property type="entry name" value="LIPIDTRNSFER"/>
</dbReference>
<dbReference type="AlphaFoldDB" id="A0AAW1GZT9"/>
<feature type="chain" id="PRO_5043688008" description="Bifunctional inhibitor/plant lipid transfer protein/seed storage helical domain-containing protein" evidence="10">
    <location>
        <begin position="29"/>
        <end position="184"/>
    </location>
</feature>